<evidence type="ECO:0000259" key="1">
    <source>
        <dbReference type="PROSITE" id="PS50181"/>
    </source>
</evidence>
<dbReference type="SUPFAM" id="SSF81383">
    <property type="entry name" value="F-box domain"/>
    <property type="match status" value="1"/>
</dbReference>
<dbReference type="GeneID" id="54586247"/>
<dbReference type="PROSITE" id="PS50181">
    <property type="entry name" value="FBOX"/>
    <property type="match status" value="1"/>
</dbReference>
<dbReference type="Proteomes" id="UP000800094">
    <property type="component" value="Unassembled WGS sequence"/>
</dbReference>
<dbReference type="InterPro" id="IPR036047">
    <property type="entry name" value="F-box-like_dom_sf"/>
</dbReference>
<dbReference type="OrthoDB" id="3750626at2759"/>
<proteinExistence type="predicted"/>
<dbReference type="Gene3D" id="1.20.1280.50">
    <property type="match status" value="1"/>
</dbReference>
<accession>A0A6A6IN80</accession>
<dbReference type="AlphaFoldDB" id="A0A6A6IN80"/>
<name>A0A6A6IN80_9PLEO</name>
<organism evidence="2 3">
    <name type="scientific">Trematosphaeria pertusa</name>
    <dbReference type="NCBI Taxonomy" id="390896"/>
    <lineage>
        <taxon>Eukaryota</taxon>
        <taxon>Fungi</taxon>
        <taxon>Dikarya</taxon>
        <taxon>Ascomycota</taxon>
        <taxon>Pezizomycotina</taxon>
        <taxon>Dothideomycetes</taxon>
        <taxon>Pleosporomycetidae</taxon>
        <taxon>Pleosporales</taxon>
        <taxon>Massarineae</taxon>
        <taxon>Trematosphaeriaceae</taxon>
        <taxon>Trematosphaeria</taxon>
    </lineage>
</organism>
<reference evidence="2" key="1">
    <citation type="journal article" date="2020" name="Stud. Mycol.">
        <title>101 Dothideomycetes genomes: a test case for predicting lifestyles and emergence of pathogens.</title>
        <authorList>
            <person name="Haridas S."/>
            <person name="Albert R."/>
            <person name="Binder M."/>
            <person name="Bloem J."/>
            <person name="Labutti K."/>
            <person name="Salamov A."/>
            <person name="Andreopoulos B."/>
            <person name="Baker S."/>
            <person name="Barry K."/>
            <person name="Bills G."/>
            <person name="Bluhm B."/>
            <person name="Cannon C."/>
            <person name="Castanera R."/>
            <person name="Culley D."/>
            <person name="Daum C."/>
            <person name="Ezra D."/>
            <person name="Gonzalez J."/>
            <person name="Henrissat B."/>
            <person name="Kuo A."/>
            <person name="Liang C."/>
            <person name="Lipzen A."/>
            <person name="Lutzoni F."/>
            <person name="Magnuson J."/>
            <person name="Mondo S."/>
            <person name="Nolan M."/>
            <person name="Ohm R."/>
            <person name="Pangilinan J."/>
            <person name="Park H.-J."/>
            <person name="Ramirez L."/>
            <person name="Alfaro M."/>
            <person name="Sun H."/>
            <person name="Tritt A."/>
            <person name="Yoshinaga Y."/>
            <person name="Zwiers L.-H."/>
            <person name="Turgeon B."/>
            <person name="Goodwin S."/>
            <person name="Spatafora J."/>
            <person name="Crous P."/>
            <person name="Grigoriev I."/>
        </authorList>
    </citation>
    <scope>NUCLEOTIDE SEQUENCE</scope>
    <source>
        <strain evidence="2">CBS 122368</strain>
    </source>
</reference>
<feature type="domain" description="F-box" evidence="1">
    <location>
        <begin position="1"/>
        <end position="52"/>
    </location>
</feature>
<sequence>MTSLLSLPDELFLEIWKYVDGRALYALCLTCRTLRPSAQETLYTAPALWEHYCISYIGALDIFMRFTRTLLDRPDLAHHVRFLRVVIGSDYYKISPHEFHLDAAHKIIEGLPTGGKRNGRAAFWMQLIHEGNWPAWGGLLLSLVPRLLELELELISHRGLTHELSIHDNNRYLRHGASSLLGSLDTVYWPDENNKPLSVLLDLPSIAGLRSLTKLKFLGVYLNADWLKLPNLASLEIGRDCHCPDLTGMRLNSPTTYTQPRISSLQLDVPTSLLLPYLRSSWPLRSLDPTFITSENFGNVRQLSICFTNTGWVDPYYSAPRDFLHQRSQGDMSVFLDRLQSISGTLETLRIWHYSDTDTYFFQFIKPLISLAGFTKLKTLTIPQEFLLGPDYGKPDASWHPLEPPALLPNSLETLTILFPTLHILGWLEKGARLEQLGGLKNVVIQCNSQQGDVYSTFRFGDNGFGELVEYLYYCGLSLRLGYEP</sequence>
<protein>
    <recommendedName>
        <fullName evidence="1">F-box domain-containing protein</fullName>
    </recommendedName>
</protein>
<keyword evidence="3" id="KW-1185">Reference proteome</keyword>
<dbReference type="EMBL" id="ML987192">
    <property type="protein sequence ID" value="KAF2251697.1"/>
    <property type="molecule type" value="Genomic_DNA"/>
</dbReference>
<dbReference type="RefSeq" id="XP_033686701.1">
    <property type="nucleotide sequence ID" value="XM_033832917.1"/>
</dbReference>
<gene>
    <name evidence="2" type="ORF">BU26DRAFT_561508</name>
</gene>
<evidence type="ECO:0000313" key="2">
    <source>
        <dbReference type="EMBL" id="KAF2251697.1"/>
    </source>
</evidence>
<evidence type="ECO:0000313" key="3">
    <source>
        <dbReference type="Proteomes" id="UP000800094"/>
    </source>
</evidence>
<dbReference type="InterPro" id="IPR001810">
    <property type="entry name" value="F-box_dom"/>
</dbReference>